<evidence type="ECO:0008006" key="3">
    <source>
        <dbReference type="Google" id="ProtNLM"/>
    </source>
</evidence>
<reference evidence="1 2" key="1">
    <citation type="submission" date="2011-06" db="EMBL/GenBank/DDBJ databases">
        <title>The Genome Sequence of Fusarium oxysporum FOSC 3-a.</title>
        <authorList>
            <consortium name="The Broad Institute Genome Sequencing Platform"/>
            <person name="Ma L.-J."/>
            <person name="Gale L.R."/>
            <person name="Schwartz D.C."/>
            <person name="Zhou S."/>
            <person name="Corby-Kistler H."/>
            <person name="Young S.K."/>
            <person name="Zeng Q."/>
            <person name="Gargeya S."/>
            <person name="Fitzgerald M."/>
            <person name="Haas B."/>
            <person name="Abouelleil A."/>
            <person name="Alvarado L."/>
            <person name="Arachchi H.M."/>
            <person name="Berlin A."/>
            <person name="Brown A."/>
            <person name="Chapman S.B."/>
            <person name="Chen Z."/>
            <person name="Dunbar C."/>
            <person name="Freedman E."/>
            <person name="Gearin G."/>
            <person name="Gellesch M."/>
            <person name="Goldberg J."/>
            <person name="Griggs A."/>
            <person name="Gujja S."/>
            <person name="Heiman D."/>
            <person name="Howarth C."/>
            <person name="Larson L."/>
            <person name="Lui A."/>
            <person name="MacDonald P.J.P."/>
            <person name="Mehta T."/>
            <person name="Montmayeur A."/>
            <person name="Murphy C."/>
            <person name="Neiman D."/>
            <person name="Pearson M."/>
            <person name="Priest M."/>
            <person name="Roberts A."/>
            <person name="Saif S."/>
            <person name="Shea T."/>
            <person name="Shenoy N."/>
            <person name="Sisk P."/>
            <person name="Stolte C."/>
            <person name="Sykes S."/>
            <person name="Wortman J."/>
            <person name="Nusbaum C."/>
            <person name="Birren B."/>
        </authorList>
    </citation>
    <scope>NUCLEOTIDE SEQUENCE [LARGE SCALE GENOMIC DNA]</scope>
    <source>
        <strain evidence="2">FOSC 3-a</strain>
    </source>
</reference>
<sequence length="206" mass="23111">MCIIFLTPIDCTGPKKITGKAKEDLAPECGICREDVTVLPFDHKLQNGKGETLRGLILPRGHIVGASCFGKNVRYCLQTKTKICCPACRTVFVHPMCGHYFHGLYMPSNKPDMDIIPPTLNNGGIIADYCDECAINNTVDELTDNLHHHLPEESKGRYAVSLSYGGETFPLPWMRNCPEMRVPAAFRTFVAQYQRRLDKYESSTKL</sequence>
<proteinExistence type="predicted"/>
<protein>
    <recommendedName>
        <fullName evidence="3">RING-type domain-containing protein</fullName>
    </recommendedName>
</protein>
<evidence type="ECO:0000313" key="2">
    <source>
        <dbReference type="Proteomes" id="UP000030753"/>
    </source>
</evidence>
<dbReference type="Proteomes" id="UP000030753">
    <property type="component" value="Unassembled WGS sequence"/>
</dbReference>
<evidence type="ECO:0000313" key="1">
    <source>
        <dbReference type="EMBL" id="EWY97045.1"/>
    </source>
</evidence>
<dbReference type="HOGENOM" id="CLU_1331983_0_0_1"/>
<name>W9IUP8_FUSOX</name>
<dbReference type="OrthoDB" id="5103197at2759"/>
<dbReference type="AlphaFoldDB" id="W9IUP8"/>
<gene>
    <name evidence="1" type="ORF">FOYG_05531</name>
</gene>
<organism evidence="1 2">
    <name type="scientific">Fusarium oxysporum NRRL 32931</name>
    <dbReference type="NCBI Taxonomy" id="660029"/>
    <lineage>
        <taxon>Eukaryota</taxon>
        <taxon>Fungi</taxon>
        <taxon>Dikarya</taxon>
        <taxon>Ascomycota</taxon>
        <taxon>Pezizomycotina</taxon>
        <taxon>Sordariomycetes</taxon>
        <taxon>Hypocreomycetidae</taxon>
        <taxon>Hypocreales</taxon>
        <taxon>Nectriaceae</taxon>
        <taxon>Fusarium</taxon>
        <taxon>Fusarium oxysporum species complex</taxon>
    </lineage>
</organism>
<accession>W9IUP8</accession>
<dbReference type="EMBL" id="JH717841">
    <property type="protein sequence ID" value="EWY97045.1"/>
    <property type="molecule type" value="Genomic_DNA"/>
</dbReference>